<dbReference type="GO" id="GO:0003777">
    <property type="term" value="F:microtubule motor activity"/>
    <property type="evidence" value="ECO:0007669"/>
    <property type="project" value="InterPro"/>
</dbReference>
<feature type="compositionally biased region" description="Polar residues" evidence="1">
    <location>
        <begin position="1"/>
        <end position="10"/>
    </location>
</feature>
<dbReference type="AlphaFoldDB" id="A0A061ASE4"/>
<dbReference type="GO" id="GO:0008017">
    <property type="term" value="F:microtubule binding"/>
    <property type="evidence" value="ECO:0007669"/>
    <property type="project" value="InterPro"/>
</dbReference>
<evidence type="ECO:0000259" key="2">
    <source>
        <dbReference type="Pfam" id="PF16796"/>
    </source>
</evidence>
<dbReference type="PANTHER" id="PTHR47972">
    <property type="entry name" value="KINESIN-LIKE PROTEIN KLP-3"/>
    <property type="match status" value="1"/>
</dbReference>
<dbReference type="GO" id="GO:0007018">
    <property type="term" value="P:microtubule-based movement"/>
    <property type="evidence" value="ECO:0007669"/>
    <property type="project" value="InterPro"/>
</dbReference>
<sequence length="710" mass="80061">MSTSNSNSSRLPVPSLRYTHDSPPVKTRKALEEVTGTVNQSPTFSKTLNTSANSNPISAKKIQSMPNSLPHTQNTGIPAPRMLELPKQRRPKAMVTSASLQSSTARQSLRAFSDANSKVPSSSKLAVHSRTGVRSTSLGMQDPEVLKRQFKNQENLMKMISVQRERVDHTEKLIAESKKKSDELEKRRYDIQRSISTFKTKISDAEVSLINVDHKLEMAKHAAVKERHHEEQMLTLKLKEDQNAMLRELDEFKAMMDQELEKARMYHDDESNKEIEALQSKLNVVSKDIGALRRANDKEYGAEKDKLEKELNDLIYEEEKKGEASTKKYETTAQELSDLTESFEKTKMDVVTLESLNETLRDQIKHKEEIVSTSKSMTADLISQIEQLKKDNELIDGEVDQATEDAAAVDQKYQMSVTKMHKEKLFRQRIENSIDDMVGKLRVYARVLPTDASVLNISGVEEDPGVAVLSHGDETYFFNKVFSPQLSNHEISSESCSLVENALIGCNVSIIMSGSEDDTLTPVLLRQCLAALREREERYISKSWAFEYGIQITCITPNGVSDAMTSESSEIKLENRSVNSTASSTSPDNIPKFQTEENSSTLIKITITAKSPHKSFTSSIYILNLTRIESFDLIHNTTTKVSQNKFSTTEFEHSMYQLVHSLYSNTKVVTLVNIDDAESDENKKWLELTKFVSSVNSVPVKRVYSKITSI</sequence>
<proteinExistence type="predicted"/>
<feature type="region of interest" description="Disordered" evidence="1">
    <location>
        <begin position="1"/>
        <end position="53"/>
    </location>
</feature>
<gene>
    <name evidence="3" type="ORF">CYFA0S_04e03180g</name>
</gene>
<dbReference type="InterPro" id="IPR027417">
    <property type="entry name" value="P-loop_NTPase"/>
</dbReference>
<dbReference type="InterPro" id="IPR036961">
    <property type="entry name" value="Kinesin_motor_dom_sf"/>
</dbReference>
<dbReference type="InterPro" id="IPR031852">
    <property type="entry name" value="Vik1/Cik1_MT-bd"/>
</dbReference>
<dbReference type="Pfam" id="PF16796">
    <property type="entry name" value="Microtub_bd"/>
    <property type="match status" value="1"/>
</dbReference>
<name>A0A061ASE4_CYBFA</name>
<protein>
    <submittedName>
        <fullName evidence="3">CYFA0S04e03180g1_1</fullName>
    </submittedName>
</protein>
<organism evidence="3">
    <name type="scientific">Cyberlindnera fabianii</name>
    <name type="common">Yeast</name>
    <name type="synonym">Hansenula fabianii</name>
    <dbReference type="NCBI Taxonomy" id="36022"/>
    <lineage>
        <taxon>Eukaryota</taxon>
        <taxon>Fungi</taxon>
        <taxon>Dikarya</taxon>
        <taxon>Ascomycota</taxon>
        <taxon>Saccharomycotina</taxon>
        <taxon>Saccharomycetes</taxon>
        <taxon>Phaffomycetales</taxon>
        <taxon>Phaffomycetaceae</taxon>
        <taxon>Cyberlindnera</taxon>
    </lineage>
</organism>
<dbReference type="Gene3D" id="3.40.850.10">
    <property type="entry name" value="Kinesin motor domain"/>
    <property type="match status" value="1"/>
</dbReference>
<evidence type="ECO:0000256" key="1">
    <source>
        <dbReference type="SAM" id="MobiDB-lite"/>
    </source>
</evidence>
<reference evidence="3" key="1">
    <citation type="journal article" date="2014" name="Genome Announc.">
        <title>Genome sequence of the yeast Cyberlindnera fabianii (Hansenula fabianii).</title>
        <authorList>
            <person name="Freel K.C."/>
            <person name="Sarilar V."/>
            <person name="Neuveglise C."/>
            <person name="Devillers H."/>
            <person name="Friedrich A."/>
            <person name="Schacherer J."/>
        </authorList>
    </citation>
    <scope>NUCLEOTIDE SEQUENCE</scope>
    <source>
        <strain evidence="3">YJS4271</strain>
    </source>
</reference>
<feature type="compositionally biased region" description="Polar residues" evidence="1">
    <location>
        <begin position="36"/>
        <end position="53"/>
    </location>
</feature>
<dbReference type="EMBL" id="LK052889">
    <property type="protein sequence ID" value="CDR40080.1"/>
    <property type="molecule type" value="Genomic_DNA"/>
</dbReference>
<dbReference type="SUPFAM" id="SSF52540">
    <property type="entry name" value="P-loop containing nucleoside triphosphate hydrolases"/>
    <property type="match status" value="1"/>
</dbReference>
<dbReference type="VEuPathDB" id="FungiDB:BON22_2396"/>
<accession>A0A061ASE4</accession>
<dbReference type="OrthoDB" id="3981029at2759"/>
<dbReference type="PhylomeDB" id="A0A061ASE4"/>
<evidence type="ECO:0000313" key="3">
    <source>
        <dbReference type="EMBL" id="CDR40080.1"/>
    </source>
</evidence>
<dbReference type="GO" id="GO:0015630">
    <property type="term" value="C:microtubule cytoskeleton"/>
    <property type="evidence" value="ECO:0007669"/>
    <property type="project" value="TreeGrafter"/>
</dbReference>
<dbReference type="InterPro" id="IPR027640">
    <property type="entry name" value="Kinesin-like_fam"/>
</dbReference>
<feature type="domain" description="Spindle pole body-associated protein Vik1/Cik1 microtubule binding" evidence="2">
    <location>
        <begin position="420"/>
        <end position="562"/>
    </location>
</feature>
<dbReference type="PANTHER" id="PTHR47972:SF28">
    <property type="entry name" value="KINESIN-LIKE PROTEIN KLP-3"/>
    <property type="match status" value="1"/>
</dbReference>